<evidence type="ECO:0000313" key="1">
    <source>
        <dbReference type="EMBL" id="TXY91265.1"/>
    </source>
</evidence>
<dbReference type="Proteomes" id="UP000323583">
    <property type="component" value="Unassembled WGS sequence"/>
</dbReference>
<name>A0A5C9SVJ5_VIBCL</name>
<protein>
    <submittedName>
        <fullName evidence="1">Uncharacterized protein</fullName>
    </submittedName>
</protein>
<accession>A0A5C9SVJ5</accession>
<organism evidence="1 2">
    <name type="scientific">Vibrio cholerae</name>
    <dbReference type="NCBI Taxonomy" id="666"/>
    <lineage>
        <taxon>Bacteria</taxon>
        <taxon>Pseudomonadati</taxon>
        <taxon>Pseudomonadota</taxon>
        <taxon>Gammaproteobacteria</taxon>
        <taxon>Vibrionales</taxon>
        <taxon>Vibrionaceae</taxon>
        <taxon>Vibrio</taxon>
    </lineage>
</organism>
<sequence>MCLIDHGITFIVQEFRQPISMRGTHGVISLCGKSVDLSLNLSILQKSIQLLSVAASTKKG</sequence>
<gene>
    <name evidence="1" type="ORF">FXE67_15000</name>
</gene>
<dbReference type="RefSeq" id="WP_032479853.1">
    <property type="nucleotide sequence ID" value="NZ_CP184810.1"/>
</dbReference>
<comment type="caution">
    <text evidence="1">The sequence shown here is derived from an EMBL/GenBank/DDBJ whole genome shotgun (WGS) entry which is preliminary data.</text>
</comment>
<proteinExistence type="predicted"/>
<dbReference type="AlphaFoldDB" id="A0A5C9SVJ5"/>
<evidence type="ECO:0000313" key="2">
    <source>
        <dbReference type="Proteomes" id="UP000323583"/>
    </source>
</evidence>
<dbReference type="EMBL" id="VSGZ01000037">
    <property type="protein sequence ID" value="TXY91265.1"/>
    <property type="molecule type" value="Genomic_DNA"/>
</dbReference>
<reference evidence="1 2" key="1">
    <citation type="submission" date="2019-06" db="EMBL/GenBank/DDBJ databases">
        <title>Vibrio cholerae phylogeny based on whole-genome sequencing reveals genetic diversity and population strucutre.</title>
        <authorList>
            <person name="Zhiqiu Y."/>
            <person name="Bin L."/>
            <person name="Lingyan J."/>
        </authorList>
    </citation>
    <scope>NUCLEOTIDE SEQUENCE [LARGE SCALE GENOMIC DNA]</scope>
    <source>
        <strain evidence="1 2">N2768</strain>
    </source>
</reference>